<dbReference type="GO" id="GO:0015095">
    <property type="term" value="F:magnesium ion transmembrane transporter activity"/>
    <property type="evidence" value="ECO:0007669"/>
    <property type="project" value="InterPro"/>
</dbReference>
<dbReference type="EMBL" id="JANRHA010000003">
    <property type="protein sequence ID" value="MDG3014305.1"/>
    <property type="molecule type" value="Genomic_DNA"/>
</dbReference>
<dbReference type="Proteomes" id="UP001152755">
    <property type="component" value="Unassembled WGS sequence"/>
</dbReference>
<evidence type="ECO:0000256" key="4">
    <source>
        <dbReference type="ARBA" id="ARBA00023136"/>
    </source>
</evidence>
<evidence type="ECO:0000256" key="2">
    <source>
        <dbReference type="ARBA" id="ARBA00022692"/>
    </source>
</evidence>
<dbReference type="InterPro" id="IPR008521">
    <property type="entry name" value="Mg_trans_NIPA"/>
</dbReference>
<comment type="caution">
    <text evidence="6">The sequence shown here is derived from an EMBL/GenBank/DDBJ whole genome shotgun (WGS) entry which is preliminary data.</text>
</comment>
<protein>
    <submittedName>
        <fullName evidence="6">DMT family transporter</fullName>
    </submittedName>
</protein>
<feature type="transmembrane region" description="Helical" evidence="5">
    <location>
        <begin position="223"/>
        <end position="244"/>
    </location>
</feature>
<feature type="transmembrane region" description="Helical" evidence="5">
    <location>
        <begin position="189"/>
        <end position="211"/>
    </location>
</feature>
<dbReference type="AlphaFoldDB" id="A0A9X4LZL9"/>
<feature type="transmembrane region" description="Helical" evidence="5">
    <location>
        <begin position="250"/>
        <end position="272"/>
    </location>
</feature>
<comment type="subcellular location">
    <subcellularLocation>
        <location evidence="1">Membrane</location>
        <topology evidence="1">Multi-pass membrane protein</topology>
    </subcellularLocation>
</comment>
<keyword evidence="7" id="KW-1185">Reference proteome</keyword>
<feature type="transmembrane region" description="Helical" evidence="5">
    <location>
        <begin position="130"/>
        <end position="151"/>
    </location>
</feature>
<evidence type="ECO:0000256" key="3">
    <source>
        <dbReference type="ARBA" id="ARBA00022989"/>
    </source>
</evidence>
<evidence type="ECO:0000313" key="6">
    <source>
        <dbReference type="EMBL" id="MDG3014305.1"/>
    </source>
</evidence>
<proteinExistence type="predicted"/>
<gene>
    <name evidence="6" type="ORF">NVS88_07015</name>
</gene>
<dbReference type="PANTHER" id="PTHR40761:SF1">
    <property type="entry name" value="CONSERVED INTEGRAL MEMBRANE ALANINE VALINE AND LEUCINE RICH PROTEIN-RELATED"/>
    <property type="match status" value="1"/>
</dbReference>
<feature type="transmembrane region" description="Helical" evidence="5">
    <location>
        <begin position="47"/>
        <end position="77"/>
    </location>
</feature>
<dbReference type="RefSeq" id="WP_332519515.1">
    <property type="nucleotide sequence ID" value="NZ_JANRHA010000003.1"/>
</dbReference>
<dbReference type="NCBIfam" id="NF038012">
    <property type="entry name" value="DMT_1"/>
    <property type="match status" value="1"/>
</dbReference>
<keyword evidence="4 5" id="KW-0472">Membrane</keyword>
<feature type="transmembrane region" description="Helical" evidence="5">
    <location>
        <begin position="98"/>
        <end position="118"/>
    </location>
</feature>
<dbReference type="Pfam" id="PF05653">
    <property type="entry name" value="Mg_trans_NIPA"/>
    <property type="match status" value="1"/>
</dbReference>
<dbReference type="GO" id="GO:0016020">
    <property type="term" value="C:membrane"/>
    <property type="evidence" value="ECO:0007669"/>
    <property type="project" value="UniProtKB-SubCell"/>
</dbReference>
<keyword evidence="3 5" id="KW-1133">Transmembrane helix</keyword>
<sequence>MVYVLGLTAAVLLAIGFVLQQHAAEEEPVALRFSPYLLVDLLRRPLWVTGIVAMIGGLIASAAAFAQGAVALVEPLLASTLLFALPLTALYHRRRMQLLDGIGAVVLVAGLALFVAAGRPDGGSPESADMIGWAAAFGSILAVVLVIVLLFKRFGSLTEAALLATAAGMLFGLQDTLTQAADHLLTHGIGALLTSWIPYTVIGLGVVGLTFTQMAFAAAPLSASLPAQTAVEPVVGIALGIMLFDERVNTSLPAIVGQAVGIIAIVAGVIVIGRSPLVTGEFHRIAERHHKRVG</sequence>
<evidence type="ECO:0000256" key="5">
    <source>
        <dbReference type="SAM" id="Phobius"/>
    </source>
</evidence>
<evidence type="ECO:0000313" key="7">
    <source>
        <dbReference type="Proteomes" id="UP001152755"/>
    </source>
</evidence>
<evidence type="ECO:0000256" key="1">
    <source>
        <dbReference type="ARBA" id="ARBA00004141"/>
    </source>
</evidence>
<organism evidence="6 7">
    <name type="scientific">Speluncibacter jeojiensis</name>
    <dbReference type="NCBI Taxonomy" id="2710754"/>
    <lineage>
        <taxon>Bacteria</taxon>
        <taxon>Bacillati</taxon>
        <taxon>Actinomycetota</taxon>
        <taxon>Actinomycetes</taxon>
        <taxon>Mycobacteriales</taxon>
        <taxon>Speluncibacteraceae</taxon>
        <taxon>Speluncibacter</taxon>
    </lineage>
</organism>
<name>A0A9X4LZL9_9ACTN</name>
<accession>A0A9X4LZL9</accession>
<keyword evidence="2 5" id="KW-0812">Transmembrane</keyword>
<feature type="transmembrane region" description="Helical" evidence="5">
    <location>
        <begin position="160"/>
        <end position="177"/>
    </location>
</feature>
<dbReference type="PANTHER" id="PTHR40761">
    <property type="entry name" value="CONSERVED INTEGRAL MEMBRANE ALANINE VALINE AND LEUCINE RICH PROTEIN-RELATED"/>
    <property type="match status" value="1"/>
</dbReference>
<reference evidence="6" key="1">
    <citation type="submission" date="2022-08" db="EMBL/GenBank/DDBJ databases">
        <title>Genome analysis of Corynebacteriales strain.</title>
        <authorList>
            <person name="Lee S.D."/>
        </authorList>
    </citation>
    <scope>NUCLEOTIDE SEQUENCE</scope>
    <source>
        <strain evidence="6">D3-21</strain>
    </source>
</reference>